<keyword evidence="3" id="KW-1185">Reference proteome</keyword>
<accession>A0ABR7CK54</accession>
<sequence length="197" mass="22326">MEAKRNIVFSAAVWVAYVLVFAVQKPFFLFYNRDVWTEMSAFDWGQAFVSGLLFDVLLAACFALFPVLLTFLRSRLSERAAEGVLRVYFLGTALYIAAVFAFSGVLFESTILKTVLFIGYAAAIVGLCWEKVVPLFGRIGARRRTERRVSLLLAGMLLFFFGGVAFGNRSLSEHYASRPGLYHLHINPYYQQIAFWD</sequence>
<reference evidence="2 3" key="1">
    <citation type="submission" date="2020-08" db="EMBL/GenBank/DDBJ databases">
        <title>Genome public.</title>
        <authorList>
            <person name="Liu C."/>
            <person name="Sun Q."/>
        </authorList>
    </citation>
    <scope>NUCLEOTIDE SEQUENCE [LARGE SCALE GENOMIC DNA]</scope>
    <source>
        <strain evidence="2 3">New-7</strain>
    </source>
</reference>
<proteinExistence type="predicted"/>
<protein>
    <submittedName>
        <fullName evidence="2">Uncharacterized protein</fullName>
    </submittedName>
</protein>
<feature type="transmembrane region" description="Helical" evidence="1">
    <location>
        <begin position="47"/>
        <end position="72"/>
    </location>
</feature>
<evidence type="ECO:0000313" key="2">
    <source>
        <dbReference type="EMBL" id="MBC5615972.1"/>
    </source>
</evidence>
<feature type="transmembrane region" description="Helical" evidence="1">
    <location>
        <begin position="149"/>
        <end position="167"/>
    </location>
</feature>
<keyword evidence="1" id="KW-0472">Membrane</keyword>
<name>A0ABR7CK54_9BACT</name>
<dbReference type="RefSeq" id="WP_055202100.1">
    <property type="nucleotide sequence ID" value="NZ_JACOOK010000001.1"/>
</dbReference>
<keyword evidence="1" id="KW-1133">Transmembrane helix</keyword>
<evidence type="ECO:0000256" key="1">
    <source>
        <dbReference type="SAM" id="Phobius"/>
    </source>
</evidence>
<feature type="transmembrane region" description="Helical" evidence="1">
    <location>
        <begin position="7"/>
        <end position="27"/>
    </location>
</feature>
<comment type="caution">
    <text evidence="2">The sequence shown here is derived from an EMBL/GenBank/DDBJ whole genome shotgun (WGS) entry which is preliminary data.</text>
</comment>
<feature type="transmembrane region" description="Helical" evidence="1">
    <location>
        <begin position="84"/>
        <end position="105"/>
    </location>
</feature>
<dbReference type="Proteomes" id="UP000636891">
    <property type="component" value="Unassembled WGS sequence"/>
</dbReference>
<organism evidence="2 3">
    <name type="scientific">Alistipes hominis</name>
    <dbReference type="NCBI Taxonomy" id="2763015"/>
    <lineage>
        <taxon>Bacteria</taxon>
        <taxon>Pseudomonadati</taxon>
        <taxon>Bacteroidota</taxon>
        <taxon>Bacteroidia</taxon>
        <taxon>Bacteroidales</taxon>
        <taxon>Rikenellaceae</taxon>
        <taxon>Alistipes</taxon>
    </lineage>
</organism>
<evidence type="ECO:0000313" key="3">
    <source>
        <dbReference type="Proteomes" id="UP000636891"/>
    </source>
</evidence>
<feature type="transmembrane region" description="Helical" evidence="1">
    <location>
        <begin position="111"/>
        <end position="129"/>
    </location>
</feature>
<dbReference type="EMBL" id="JACOOK010000001">
    <property type="protein sequence ID" value="MBC5615972.1"/>
    <property type="molecule type" value="Genomic_DNA"/>
</dbReference>
<keyword evidence="1" id="KW-0812">Transmembrane</keyword>
<gene>
    <name evidence="2" type="ORF">H8S08_02920</name>
</gene>